<comment type="subcellular location">
    <subcellularLocation>
        <location evidence="8">Cell membrane</location>
        <topology evidence="8">Multi-pass membrane protein</topology>
    </subcellularLocation>
    <subcellularLocation>
        <location evidence="1">Membrane</location>
        <topology evidence="1">Multi-pass membrane protein</topology>
    </subcellularLocation>
</comment>
<keyword evidence="8" id="KW-0479">Metal-binding</keyword>
<keyword evidence="7 8" id="KW-0472">Membrane</keyword>
<evidence type="ECO:0000313" key="10">
    <source>
        <dbReference type="EMBL" id="MFC3193405.1"/>
    </source>
</evidence>
<evidence type="ECO:0000256" key="8">
    <source>
        <dbReference type="HAMAP-Rule" id="MF_01207"/>
    </source>
</evidence>
<keyword evidence="3 8" id="KW-0349">Heme</keyword>
<keyword evidence="5 8" id="KW-1133">Transmembrane helix</keyword>
<evidence type="ECO:0000256" key="1">
    <source>
        <dbReference type="ARBA" id="ARBA00004141"/>
    </source>
</evidence>
<dbReference type="Pfam" id="PF01794">
    <property type="entry name" value="Ferric_reduct"/>
    <property type="match status" value="1"/>
</dbReference>
<feature type="transmembrane region" description="Helical" evidence="8">
    <location>
        <begin position="7"/>
        <end position="25"/>
    </location>
</feature>
<evidence type="ECO:0000313" key="11">
    <source>
        <dbReference type="Proteomes" id="UP001595533"/>
    </source>
</evidence>
<name>A0ABV7J959_9GAMM</name>
<keyword evidence="8" id="KW-1003">Cell membrane</keyword>
<feature type="transmembrane region" description="Helical" evidence="8">
    <location>
        <begin position="76"/>
        <end position="95"/>
    </location>
</feature>
<feature type="transmembrane region" description="Helical" evidence="8">
    <location>
        <begin position="111"/>
        <end position="129"/>
    </location>
</feature>
<dbReference type="HAMAP" id="MF_01207">
    <property type="entry name" value="MsrQ"/>
    <property type="match status" value="1"/>
</dbReference>
<keyword evidence="6 8" id="KW-0408">Iron</keyword>
<comment type="cofactor">
    <cofactor evidence="8">
        <name>FMN</name>
        <dbReference type="ChEBI" id="CHEBI:58210"/>
    </cofactor>
    <text evidence="8">Binds 1 FMN per subunit.</text>
</comment>
<sequence>MNRYLTAVKAALFLLLLVPFVLIILDGVQDNLTADPIEEILHRTGLWSLRILLITLLMTPLKVLTGSALFIRLRRMLGLFTFFYASMHLLVYVWLDLGLDWAHFFEDVIERPYITVGMLAWLLMLPMAITSNRHMVRKLGQKWKRLHQSIYLVIGLGCLHFLWLVKSDVTEPLIYTGIGLTLLLFRIIHHKHVQRKARIAQSSRS</sequence>
<protein>
    <recommendedName>
        <fullName evidence="8">Protein-methionine-sulfoxide reductase heme-binding subunit MsrQ</fullName>
    </recommendedName>
    <alternativeName>
        <fullName evidence="8">Flavocytochrome MsrQ</fullName>
    </alternativeName>
</protein>
<evidence type="ECO:0000256" key="2">
    <source>
        <dbReference type="ARBA" id="ARBA00022448"/>
    </source>
</evidence>
<comment type="function">
    <text evidence="8">Part of the MsrPQ system that repairs oxidized periplasmic proteins containing methionine sulfoxide residues (Met-O), using respiratory chain electrons. Thus protects these proteins from oxidative-stress damage caused by reactive species of oxygen and chlorine generated by the host defense mechanisms. MsrPQ is essential for the maintenance of envelope integrity under bleach stress, rescuing a wide series of structurally unrelated periplasmic proteins from methionine oxidation. MsrQ provides electrons for reduction to the reductase catalytic subunit MsrP, using the quinone pool of the respiratory chain.</text>
</comment>
<comment type="caution">
    <text evidence="10">The sequence shown here is derived from an EMBL/GenBank/DDBJ whole genome shotgun (WGS) entry which is preliminary data.</text>
</comment>
<dbReference type="InterPro" id="IPR022837">
    <property type="entry name" value="MsrQ-like"/>
</dbReference>
<keyword evidence="2 8" id="KW-0813">Transport</keyword>
<evidence type="ECO:0000259" key="9">
    <source>
        <dbReference type="Pfam" id="PF01794"/>
    </source>
</evidence>
<organism evidence="10 11">
    <name type="scientific">Marinicella sediminis</name>
    <dbReference type="NCBI Taxonomy" id="1792834"/>
    <lineage>
        <taxon>Bacteria</taxon>
        <taxon>Pseudomonadati</taxon>
        <taxon>Pseudomonadota</taxon>
        <taxon>Gammaproteobacteria</taxon>
        <taxon>Lysobacterales</taxon>
        <taxon>Marinicellaceae</taxon>
        <taxon>Marinicella</taxon>
    </lineage>
</organism>
<dbReference type="InterPro" id="IPR013130">
    <property type="entry name" value="Fe3_Rdtase_TM_dom"/>
</dbReference>
<feature type="transmembrane region" description="Helical" evidence="8">
    <location>
        <begin position="150"/>
        <end position="166"/>
    </location>
</feature>
<evidence type="ECO:0000256" key="4">
    <source>
        <dbReference type="ARBA" id="ARBA00022692"/>
    </source>
</evidence>
<dbReference type="RefSeq" id="WP_077410123.1">
    <property type="nucleotide sequence ID" value="NZ_JBHRTS010000002.1"/>
</dbReference>
<gene>
    <name evidence="8" type="primary">msrQ</name>
    <name evidence="10" type="ORF">ACFODZ_04010</name>
</gene>
<evidence type="ECO:0000256" key="5">
    <source>
        <dbReference type="ARBA" id="ARBA00022989"/>
    </source>
</evidence>
<evidence type="ECO:0000256" key="6">
    <source>
        <dbReference type="ARBA" id="ARBA00023004"/>
    </source>
</evidence>
<keyword evidence="4 8" id="KW-0812">Transmembrane</keyword>
<comment type="similarity">
    <text evidence="8">Belongs to the MsrQ family.</text>
</comment>
<reference evidence="11" key="1">
    <citation type="journal article" date="2019" name="Int. J. Syst. Evol. Microbiol.">
        <title>The Global Catalogue of Microorganisms (GCM) 10K type strain sequencing project: providing services to taxonomists for standard genome sequencing and annotation.</title>
        <authorList>
            <consortium name="The Broad Institute Genomics Platform"/>
            <consortium name="The Broad Institute Genome Sequencing Center for Infectious Disease"/>
            <person name="Wu L."/>
            <person name="Ma J."/>
        </authorList>
    </citation>
    <scope>NUCLEOTIDE SEQUENCE [LARGE SCALE GENOMIC DNA]</scope>
    <source>
        <strain evidence="11">KCTC 42953</strain>
    </source>
</reference>
<dbReference type="EMBL" id="JBHRTS010000002">
    <property type="protein sequence ID" value="MFC3193405.1"/>
    <property type="molecule type" value="Genomic_DNA"/>
</dbReference>
<keyword evidence="8" id="KW-0249">Electron transport</keyword>
<dbReference type="PANTHER" id="PTHR36964:SF1">
    <property type="entry name" value="PROTEIN-METHIONINE-SULFOXIDE REDUCTASE HEME-BINDING SUBUNIT MSRQ"/>
    <property type="match status" value="1"/>
</dbReference>
<dbReference type="Proteomes" id="UP001595533">
    <property type="component" value="Unassembled WGS sequence"/>
</dbReference>
<keyword evidence="11" id="KW-1185">Reference proteome</keyword>
<accession>A0ABV7J959</accession>
<feature type="transmembrane region" description="Helical" evidence="8">
    <location>
        <begin position="172"/>
        <end position="188"/>
    </location>
</feature>
<proteinExistence type="inferred from homology"/>
<evidence type="ECO:0000256" key="7">
    <source>
        <dbReference type="ARBA" id="ARBA00023136"/>
    </source>
</evidence>
<comment type="cofactor">
    <cofactor evidence="8">
        <name>heme b</name>
        <dbReference type="ChEBI" id="CHEBI:60344"/>
    </cofactor>
    <text evidence="8">Binds 1 heme b (iron(II)-protoporphyrin IX) group per subunit.</text>
</comment>
<comment type="subunit">
    <text evidence="8">Heterodimer of a catalytic subunit (MsrP) and a heme-binding subunit (MsrQ).</text>
</comment>
<feature type="domain" description="Ferric oxidoreductase" evidence="9">
    <location>
        <begin position="44"/>
        <end position="158"/>
    </location>
</feature>
<feature type="transmembrane region" description="Helical" evidence="8">
    <location>
        <begin position="45"/>
        <end position="64"/>
    </location>
</feature>
<keyword evidence="8" id="KW-0288">FMN</keyword>
<evidence type="ECO:0000256" key="3">
    <source>
        <dbReference type="ARBA" id="ARBA00022617"/>
    </source>
</evidence>
<dbReference type="PANTHER" id="PTHR36964">
    <property type="entry name" value="PROTEIN-METHIONINE-SULFOXIDE REDUCTASE HEME-BINDING SUBUNIT MSRQ"/>
    <property type="match status" value="1"/>
</dbReference>
<keyword evidence="8" id="KW-0285">Flavoprotein</keyword>